<organism evidence="3 4">
    <name type="scientific">Mytilus galloprovincialis</name>
    <name type="common">Mediterranean mussel</name>
    <dbReference type="NCBI Taxonomy" id="29158"/>
    <lineage>
        <taxon>Eukaryota</taxon>
        <taxon>Metazoa</taxon>
        <taxon>Spiralia</taxon>
        <taxon>Lophotrochozoa</taxon>
        <taxon>Mollusca</taxon>
        <taxon>Bivalvia</taxon>
        <taxon>Autobranchia</taxon>
        <taxon>Pteriomorphia</taxon>
        <taxon>Mytilida</taxon>
        <taxon>Mytiloidea</taxon>
        <taxon>Mytilidae</taxon>
        <taxon>Mytilinae</taxon>
        <taxon>Mytilus</taxon>
    </lineage>
</organism>
<dbReference type="Gene3D" id="2.60.40.10">
    <property type="entry name" value="Immunoglobulins"/>
    <property type="match status" value="1"/>
</dbReference>
<accession>A0A8B6DH90</accession>
<keyword evidence="1" id="KW-1133">Transmembrane helix</keyword>
<evidence type="ECO:0000313" key="4">
    <source>
        <dbReference type="Proteomes" id="UP000596742"/>
    </source>
</evidence>
<dbReference type="SUPFAM" id="SSF48726">
    <property type="entry name" value="Immunoglobulin"/>
    <property type="match status" value="1"/>
</dbReference>
<dbReference type="AlphaFoldDB" id="A0A8B6DH90"/>
<proteinExistence type="predicted"/>
<keyword evidence="1" id="KW-0472">Membrane</keyword>
<keyword evidence="1" id="KW-0812">Transmembrane</keyword>
<name>A0A8B6DH90_MYTGA</name>
<dbReference type="PROSITE" id="PS50835">
    <property type="entry name" value="IG_LIKE"/>
    <property type="match status" value="1"/>
</dbReference>
<evidence type="ECO:0000259" key="2">
    <source>
        <dbReference type="PROSITE" id="PS50835"/>
    </source>
</evidence>
<protein>
    <recommendedName>
        <fullName evidence="2">Ig-like domain-containing protein</fullName>
    </recommendedName>
</protein>
<feature type="domain" description="Ig-like" evidence="2">
    <location>
        <begin position="6"/>
        <end position="117"/>
    </location>
</feature>
<evidence type="ECO:0000313" key="3">
    <source>
        <dbReference type="EMBL" id="VDI19012.1"/>
    </source>
</evidence>
<reference evidence="3" key="1">
    <citation type="submission" date="2018-11" db="EMBL/GenBank/DDBJ databases">
        <authorList>
            <person name="Alioto T."/>
            <person name="Alioto T."/>
        </authorList>
    </citation>
    <scope>NUCLEOTIDE SEQUENCE</scope>
</reference>
<dbReference type="InterPro" id="IPR007110">
    <property type="entry name" value="Ig-like_dom"/>
</dbReference>
<dbReference type="Proteomes" id="UP000596742">
    <property type="component" value="Unassembled WGS sequence"/>
</dbReference>
<dbReference type="EMBL" id="UYJE01003412">
    <property type="protein sequence ID" value="VDI19012.1"/>
    <property type="molecule type" value="Genomic_DNA"/>
</dbReference>
<evidence type="ECO:0000256" key="1">
    <source>
        <dbReference type="SAM" id="Phobius"/>
    </source>
</evidence>
<sequence length="303" mass="34437">MFMMVPYFVIVAMSIIFNDIRIDSLSVTLKSDDLIIYGTSVELQCLSDNTSSQSSWYWFSENNLLFIDGHGEQYINKEKYIEHKVNAVTRQLTILHFEETDLKMYKCKHDLKSASIDLSLQRYGIAFSDMNNSSKLNIRLERQGYDDHIVVSFINTSSIPTCYYHSMNITMNITKCNTSENGFLLNGMCKIVINKTKTCESQKSNVKVSCYLGDKITKTFEISACTILDVADENNIALITVCSVLCIIFGMIILIFIINCRKKLLKVVGRDEDPCQPCQEDSSCSSNDVTSKMLENDPDKSHI</sequence>
<dbReference type="OrthoDB" id="10337381at2759"/>
<dbReference type="InterPro" id="IPR013783">
    <property type="entry name" value="Ig-like_fold"/>
</dbReference>
<feature type="transmembrane region" description="Helical" evidence="1">
    <location>
        <begin position="236"/>
        <end position="258"/>
    </location>
</feature>
<keyword evidence="4" id="KW-1185">Reference proteome</keyword>
<comment type="caution">
    <text evidence="3">The sequence shown here is derived from an EMBL/GenBank/DDBJ whole genome shotgun (WGS) entry which is preliminary data.</text>
</comment>
<dbReference type="InterPro" id="IPR036179">
    <property type="entry name" value="Ig-like_dom_sf"/>
</dbReference>
<gene>
    <name evidence="3" type="ORF">MGAL_10B037897</name>
</gene>